<name>A0A6C2U438_PONDE</name>
<dbReference type="RefSeq" id="WP_136080057.1">
    <property type="nucleotide sequence ID" value="NZ_CAAHFG010000001.1"/>
</dbReference>
<dbReference type="GO" id="GO:0003677">
    <property type="term" value="F:DNA binding"/>
    <property type="evidence" value="ECO:0007669"/>
    <property type="project" value="UniProtKB-KW"/>
</dbReference>
<evidence type="ECO:0000256" key="2">
    <source>
        <dbReference type="ARBA" id="ARBA00023125"/>
    </source>
</evidence>
<proteinExistence type="predicted"/>
<dbReference type="Proteomes" id="UP000366872">
    <property type="component" value="Unassembled WGS sequence"/>
</dbReference>
<evidence type="ECO:0000256" key="3">
    <source>
        <dbReference type="PROSITE-ProRule" id="PRU00169"/>
    </source>
</evidence>
<dbReference type="PRINTS" id="PR00038">
    <property type="entry name" value="HTHLUXR"/>
</dbReference>
<dbReference type="SUPFAM" id="SSF46894">
    <property type="entry name" value="C-terminal effector domain of the bipartite response regulators"/>
    <property type="match status" value="1"/>
</dbReference>
<dbReference type="EMBL" id="CAAHFG010000001">
    <property type="protein sequence ID" value="VGO14587.1"/>
    <property type="molecule type" value="Genomic_DNA"/>
</dbReference>
<dbReference type="PANTHER" id="PTHR43214">
    <property type="entry name" value="TWO-COMPONENT RESPONSE REGULATOR"/>
    <property type="match status" value="1"/>
</dbReference>
<organism evidence="6 7">
    <name type="scientific">Pontiella desulfatans</name>
    <dbReference type="NCBI Taxonomy" id="2750659"/>
    <lineage>
        <taxon>Bacteria</taxon>
        <taxon>Pseudomonadati</taxon>
        <taxon>Kiritimatiellota</taxon>
        <taxon>Kiritimatiellia</taxon>
        <taxon>Kiritimatiellales</taxon>
        <taxon>Pontiellaceae</taxon>
        <taxon>Pontiella</taxon>
    </lineage>
</organism>
<dbReference type="SMART" id="SM00448">
    <property type="entry name" value="REC"/>
    <property type="match status" value="1"/>
</dbReference>
<dbReference type="Pfam" id="PF00196">
    <property type="entry name" value="GerE"/>
    <property type="match status" value="1"/>
</dbReference>
<feature type="domain" description="Response regulatory" evidence="5">
    <location>
        <begin position="7"/>
        <end position="123"/>
    </location>
</feature>
<dbReference type="InterPro" id="IPR011006">
    <property type="entry name" value="CheY-like_superfamily"/>
</dbReference>
<dbReference type="AlphaFoldDB" id="A0A6C2U438"/>
<reference evidence="6 7" key="1">
    <citation type="submission" date="2019-04" db="EMBL/GenBank/DDBJ databases">
        <authorList>
            <person name="Van Vliet M D."/>
        </authorList>
    </citation>
    <scope>NUCLEOTIDE SEQUENCE [LARGE SCALE GENOMIC DNA]</scope>
    <source>
        <strain evidence="6 7">F1</strain>
    </source>
</reference>
<feature type="modified residue" description="4-aspartylphosphate" evidence="3">
    <location>
        <position position="58"/>
    </location>
</feature>
<dbReference type="InterPro" id="IPR001789">
    <property type="entry name" value="Sig_transdc_resp-reg_receiver"/>
</dbReference>
<dbReference type="InterPro" id="IPR000792">
    <property type="entry name" value="Tscrpt_reg_LuxR_C"/>
</dbReference>
<dbReference type="GO" id="GO:0006355">
    <property type="term" value="P:regulation of DNA-templated transcription"/>
    <property type="evidence" value="ECO:0007669"/>
    <property type="project" value="InterPro"/>
</dbReference>
<dbReference type="Gene3D" id="3.40.50.2300">
    <property type="match status" value="1"/>
</dbReference>
<dbReference type="InterPro" id="IPR016032">
    <property type="entry name" value="Sig_transdc_resp-reg_C-effctor"/>
</dbReference>
<evidence type="ECO:0000259" key="4">
    <source>
        <dbReference type="PROSITE" id="PS50043"/>
    </source>
</evidence>
<dbReference type="Pfam" id="PF00072">
    <property type="entry name" value="Response_reg"/>
    <property type="match status" value="1"/>
</dbReference>
<feature type="domain" description="HTH luxR-type" evidence="4">
    <location>
        <begin position="148"/>
        <end position="216"/>
    </location>
</feature>
<evidence type="ECO:0000313" key="6">
    <source>
        <dbReference type="EMBL" id="VGO14587.1"/>
    </source>
</evidence>
<keyword evidence="7" id="KW-1185">Reference proteome</keyword>
<dbReference type="GO" id="GO:0000160">
    <property type="term" value="P:phosphorelay signal transduction system"/>
    <property type="evidence" value="ECO:0007669"/>
    <property type="project" value="InterPro"/>
</dbReference>
<dbReference type="SMART" id="SM00421">
    <property type="entry name" value="HTH_LUXR"/>
    <property type="match status" value="1"/>
</dbReference>
<dbReference type="PROSITE" id="PS50043">
    <property type="entry name" value="HTH_LUXR_2"/>
    <property type="match status" value="1"/>
</dbReference>
<gene>
    <name evidence="6" type="primary">vraR_3</name>
    <name evidence="6" type="ORF">PDESU_03150</name>
</gene>
<accession>A0A6C2U438</accession>
<protein>
    <submittedName>
        <fullName evidence="6">Response regulator protein VraR</fullName>
    </submittedName>
</protein>
<sequence>MDKKTYSIMVIDDHPIIHDGLKTLLSSETDMEIHATATSASEAIDKLENGLPDIAIVDLSLGDSDGTYLIQRIRTLYPKLKILVYTMSEEKLFAERVAGAGADGYVMKTSPPPTLKQAIRTVLAGRLYFTDETLRRVQKKMDGRSEGPKSLIDSLSNREMDIFKHIGLGLDTVSIGRKLNISRNTVDTHRINIKNKLELPNGKALDRLAYEVIQQGKVP</sequence>
<dbReference type="InterPro" id="IPR039420">
    <property type="entry name" value="WalR-like"/>
</dbReference>
<evidence type="ECO:0000256" key="1">
    <source>
        <dbReference type="ARBA" id="ARBA00022553"/>
    </source>
</evidence>
<evidence type="ECO:0000259" key="5">
    <source>
        <dbReference type="PROSITE" id="PS50110"/>
    </source>
</evidence>
<dbReference type="PANTHER" id="PTHR43214:SF43">
    <property type="entry name" value="TWO-COMPONENT RESPONSE REGULATOR"/>
    <property type="match status" value="1"/>
</dbReference>
<dbReference type="CDD" id="cd17535">
    <property type="entry name" value="REC_NarL-like"/>
    <property type="match status" value="1"/>
</dbReference>
<dbReference type="PROSITE" id="PS00622">
    <property type="entry name" value="HTH_LUXR_1"/>
    <property type="match status" value="1"/>
</dbReference>
<dbReference type="PROSITE" id="PS50110">
    <property type="entry name" value="RESPONSE_REGULATORY"/>
    <property type="match status" value="1"/>
</dbReference>
<evidence type="ECO:0000313" key="7">
    <source>
        <dbReference type="Proteomes" id="UP000366872"/>
    </source>
</evidence>
<keyword evidence="1 3" id="KW-0597">Phosphoprotein</keyword>
<dbReference type="SUPFAM" id="SSF52172">
    <property type="entry name" value="CheY-like"/>
    <property type="match status" value="1"/>
</dbReference>
<keyword evidence="2" id="KW-0238">DNA-binding</keyword>
<dbReference type="InterPro" id="IPR058245">
    <property type="entry name" value="NreC/VraR/RcsB-like_REC"/>
</dbReference>